<dbReference type="Gene3D" id="2.40.50.100">
    <property type="match status" value="1"/>
</dbReference>
<dbReference type="InterPro" id="IPR011053">
    <property type="entry name" value="Single_hybrid_motif"/>
</dbReference>
<dbReference type="InterPro" id="IPR036625">
    <property type="entry name" value="E3-bd_dom_sf"/>
</dbReference>
<reference evidence="9 10" key="1">
    <citation type="submission" date="2018-12" db="EMBL/GenBank/DDBJ databases">
        <authorList>
            <person name="Yu L."/>
        </authorList>
    </citation>
    <scope>NUCLEOTIDE SEQUENCE [LARGE SCALE GENOMIC DNA]</scope>
    <source>
        <strain evidence="9 10">HAW-EB5</strain>
    </source>
</reference>
<dbReference type="Pfam" id="PF00364">
    <property type="entry name" value="Biotin_lipoyl"/>
    <property type="match status" value="1"/>
</dbReference>
<dbReference type="InterPro" id="IPR023213">
    <property type="entry name" value="CAT-like_dom_sf"/>
</dbReference>
<dbReference type="InterPro" id="IPR000089">
    <property type="entry name" value="Biotin_lipoyl"/>
</dbReference>
<evidence type="ECO:0000256" key="3">
    <source>
        <dbReference type="ARBA" id="ARBA00011484"/>
    </source>
</evidence>
<evidence type="ECO:0000256" key="6">
    <source>
        <dbReference type="ARBA" id="ARBA00023315"/>
    </source>
</evidence>
<dbReference type="InterPro" id="IPR003016">
    <property type="entry name" value="2-oxoA_DH_lipoyl-BS"/>
</dbReference>
<dbReference type="EC" id="2.3.1.-" evidence="7"/>
<keyword evidence="10" id="KW-1185">Reference proteome</keyword>
<keyword evidence="6 7" id="KW-0012">Acyltransferase</keyword>
<organism evidence="9 10">
    <name type="scientific">Shewanella atlantica</name>
    <dbReference type="NCBI Taxonomy" id="271099"/>
    <lineage>
        <taxon>Bacteria</taxon>
        <taxon>Pseudomonadati</taxon>
        <taxon>Pseudomonadota</taxon>
        <taxon>Gammaproteobacteria</taxon>
        <taxon>Alteromonadales</taxon>
        <taxon>Shewanellaceae</taxon>
        <taxon>Shewanella</taxon>
    </lineage>
</organism>
<dbReference type="PROSITE" id="PS50968">
    <property type="entry name" value="BIOTINYL_LIPOYL"/>
    <property type="match status" value="1"/>
</dbReference>
<keyword evidence="4 7" id="KW-0808">Transferase</keyword>
<evidence type="ECO:0000256" key="2">
    <source>
        <dbReference type="ARBA" id="ARBA00007317"/>
    </source>
</evidence>
<dbReference type="PANTHER" id="PTHR43178">
    <property type="entry name" value="DIHYDROLIPOAMIDE ACETYLTRANSFERASE COMPONENT OF PYRUVATE DEHYDROGENASE COMPLEX"/>
    <property type="match status" value="1"/>
</dbReference>
<dbReference type="GO" id="GO:0005737">
    <property type="term" value="C:cytoplasm"/>
    <property type="evidence" value="ECO:0007669"/>
    <property type="project" value="TreeGrafter"/>
</dbReference>
<dbReference type="InterPro" id="IPR050743">
    <property type="entry name" value="2-oxoacid_DH_E2_comp"/>
</dbReference>
<evidence type="ECO:0000256" key="5">
    <source>
        <dbReference type="ARBA" id="ARBA00022823"/>
    </source>
</evidence>
<name>A0A3S0LEW0_9GAMM</name>
<comment type="similarity">
    <text evidence="2 7">Belongs to the 2-oxoacid dehydrogenase family.</text>
</comment>
<dbReference type="GO" id="GO:0016407">
    <property type="term" value="F:acetyltransferase activity"/>
    <property type="evidence" value="ECO:0007669"/>
    <property type="project" value="TreeGrafter"/>
</dbReference>
<evidence type="ECO:0000313" key="10">
    <source>
        <dbReference type="Proteomes" id="UP000282060"/>
    </source>
</evidence>
<dbReference type="SUPFAM" id="SSF52777">
    <property type="entry name" value="CoA-dependent acyltransferases"/>
    <property type="match status" value="1"/>
</dbReference>
<evidence type="ECO:0000259" key="8">
    <source>
        <dbReference type="PROSITE" id="PS50968"/>
    </source>
</evidence>
<evidence type="ECO:0000313" key="9">
    <source>
        <dbReference type="EMBL" id="RTR33796.1"/>
    </source>
</evidence>
<dbReference type="Proteomes" id="UP000282060">
    <property type="component" value="Unassembled WGS sequence"/>
</dbReference>
<dbReference type="Pfam" id="PF00198">
    <property type="entry name" value="2-oxoacid_dh"/>
    <property type="match status" value="1"/>
</dbReference>
<comment type="caution">
    <text evidence="9">The sequence shown here is derived from an EMBL/GenBank/DDBJ whole genome shotgun (WGS) entry which is preliminary data.</text>
</comment>
<dbReference type="EMBL" id="RXNV01000002">
    <property type="protein sequence ID" value="RTR33796.1"/>
    <property type="molecule type" value="Genomic_DNA"/>
</dbReference>
<dbReference type="InterPro" id="IPR001078">
    <property type="entry name" value="2-oxoacid_DH_actylTfrase"/>
</dbReference>
<sequence length="378" mass="41028">MPSLGADMTEGMLVEWLVKPGDPVKRGDVIAVIETQKGAIDMEVYHTGVISEILHEPIVTLPVGTVMARVTLTEPGERAKVTPLDSVTVTPLDSISLTHVETSTPLASPVVRKMAMDQRLDLTEVKGSGPLGAILLRDLSGSNIDRTNAIEVDDAINTKKAMRGAIASAMSKSKNEIPHFYQSLDIELGNALQWLKRTNEDRAPDQHILLLALLLKAAAKALMKYPDLNGFYQNNQFVHAEEIHIGNVISLRQGGLVVPAIHNVDKLSVDETMEAIRDISVRGRSGHLRSSELTDATITITNMGERGTDTVFGVIYPPQVAIIGFGKVRETPQLVDGDLVNSEVMSVCLSADHRVIDGMLGAKFLNALSKQLQKPELL</sequence>
<dbReference type="Gene3D" id="3.30.559.10">
    <property type="entry name" value="Chloramphenicol acetyltransferase-like domain"/>
    <property type="match status" value="1"/>
</dbReference>
<comment type="cofactor">
    <cofactor evidence="1 7">
        <name>(R)-lipoate</name>
        <dbReference type="ChEBI" id="CHEBI:83088"/>
    </cofactor>
</comment>
<dbReference type="PANTHER" id="PTHR43178:SF5">
    <property type="entry name" value="LIPOAMIDE ACYLTRANSFERASE COMPONENT OF BRANCHED-CHAIN ALPHA-KETO ACID DEHYDROGENASE COMPLEX, MITOCHONDRIAL"/>
    <property type="match status" value="1"/>
</dbReference>
<dbReference type="CDD" id="cd06849">
    <property type="entry name" value="lipoyl_domain"/>
    <property type="match status" value="1"/>
</dbReference>
<comment type="subunit">
    <text evidence="3">Forms a 24-polypeptide structural core with octahedral symmetry.</text>
</comment>
<evidence type="ECO:0000256" key="1">
    <source>
        <dbReference type="ARBA" id="ARBA00001938"/>
    </source>
</evidence>
<dbReference type="OrthoDB" id="9805770at2"/>
<keyword evidence="5 7" id="KW-0450">Lipoyl</keyword>
<gene>
    <name evidence="9" type="ORF">EKG39_07445</name>
</gene>
<proteinExistence type="inferred from homology"/>
<dbReference type="AlphaFoldDB" id="A0A3S0LEW0"/>
<dbReference type="Pfam" id="PF02817">
    <property type="entry name" value="E3_binding"/>
    <property type="match status" value="1"/>
</dbReference>
<dbReference type="SUPFAM" id="SSF47005">
    <property type="entry name" value="Peripheral subunit-binding domain of 2-oxo acid dehydrogenase complex"/>
    <property type="match status" value="1"/>
</dbReference>
<dbReference type="Gene3D" id="4.10.320.10">
    <property type="entry name" value="E3-binding domain"/>
    <property type="match status" value="1"/>
</dbReference>
<dbReference type="InterPro" id="IPR004167">
    <property type="entry name" value="PSBD"/>
</dbReference>
<evidence type="ECO:0000256" key="7">
    <source>
        <dbReference type="RuleBase" id="RU003423"/>
    </source>
</evidence>
<protein>
    <recommendedName>
        <fullName evidence="7">Dihydrolipoamide acetyltransferase component of pyruvate dehydrogenase complex</fullName>
        <ecNumber evidence="7">2.3.1.-</ecNumber>
    </recommendedName>
</protein>
<accession>A0A3S0LEW0</accession>
<dbReference type="SUPFAM" id="SSF51230">
    <property type="entry name" value="Single hybrid motif"/>
    <property type="match status" value="1"/>
</dbReference>
<evidence type="ECO:0000256" key="4">
    <source>
        <dbReference type="ARBA" id="ARBA00022679"/>
    </source>
</evidence>
<feature type="domain" description="Lipoyl-binding" evidence="8">
    <location>
        <begin position="1"/>
        <end position="71"/>
    </location>
</feature>
<dbReference type="PROSITE" id="PS00189">
    <property type="entry name" value="LIPOYL"/>
    <property type="match status" value="1"/>
</dbReference>
<dbReference type="GO" id="GO:0031405">
    <property type="term" value="F:lipoic acid binding"/>
    <property type="evidence" value="ECO:0007669"/>
    <property type="project" value="TreeGrafter"/>
</dbReference>